<evidence type="ECO:0000256" key="4">
    <source>
        <dbReference type="ARBA" id="ARBA00022670"/>
    </source>
</evidence>
<dbReference type="AlphaFoldDB" id="J3NTF7"/>
<dbReference type="EMBL" id="GL385396">
    <property type="protein sequence ID" value="EJT79472.1"/>
    <property type="molecule type" value="Genomic_DNA"/>
</dbReference>
<keyword evidence="11" id="KW-0325">Glycoprotein</keyword>
<protein>
    <recommendedName>
        <fullName evidence="14">Peptide hydrolase</fullName>
        <ecNumber evidence="14">3.4.-.-</ecNumber>
    </recommendedName>
</protein>
<dbReference type="Proteomes" id="UP000006039">
    <property type="component" value="Unassembled WGS sequence"/>
</dbReference>
<feature type="domain" description="Peptidase M28" evidence="15">
    <location>
        <begin position="173"/>
        <end position="365"/>
    </location>
</feature>
<keyword evidence="7 14" id="KW-0378">Hydrolase</keyword>
<dbReference type="InterPro" id="IPR007484">
    <property type="entry name" value="Peptidase_M28"/>
</dbReference>
<dbReference type="InterPro" id="IPR045175">
    <property type="entry name" value="M28_fam"/>
</dbReference>
<evidence type="ECO:0000313" key="16">
    <source>
        <dbReference type="EMBL" id="EJT79472.1"/>
    </source>
</evidence>
<dbReference type="GO" id="GO:0046872">
    <property type="term" value="F:metal ion binding"/>
    <property type="evidence" value="ECO:0007669"/>
    <property type="project" value="UniProtKB-KW"/>
</dbReference>
<evidence type="ECO:0000256" key="2">
    <source>
        <dbReference type="ARBA" id="ARBA00011245"/>
    </source>
</evidence>
<dbReference type="GO" id="GO:0008235">
    <property type="term" value="F:metalloexopeptidase activity"/>
    <property type="evidence" value="ECO:0007669"/>
    <property type="project" value="InterPro"/>
</dbReference>
<sequence>MHLHLSVLGLLAALAAAAPVDPPTPRPALVEGDSLRLIKTAPETSQWVTEKELEELQEKNVKFIDVTDVSESELEILSLPADADVSKLAARQAQTYPTSLSHQTEANRLIGTASVAGPQSNLRSITGFTNRHYQSATGVTSATWLFNTAKSLAASNPAITVTQFAHSFRQPSLIVKIPGSASAGSVIVGAHYDGVGTGSTRREAADDNGSGSVVLLEALRVLTAAGFKPKQTLEFHWYAGEEAGLLGSRDVFASYRSQGAKVLAYLNQDMAGYSPSGAVSVYTDFVDTSLTAYVRLIANTYTGSVATTSQCGYGCSDHASARSNGFPAAFVTEDVFEKTSPFIHTAQDTYSTIQWDAVLRHVKLTIGYLVEASYL</sequence>
<dbReference type="PANTHER" id="PTHR12147:SF56">
    <property type="entry name" value="AMINOPEPTIDASE YDR415C-RELATED"/>
    <property type="match status" value="1"/>
</dbReference>
<comment type="function">
    <text evidence="12">Extracellular aminopeptidase that allows assimilation of proteinaceous substrates.</text>
</comment>
<dbReference type="EnsemblFungi" id="EJT79472">
    <property type="protein sequence ID" value="EJT79472"/>
    <property type="gene ID" value="GGTG_04556"/>
</dbReference>
<dbReference type="RefSeq" id="XP_009220617.1">
    <property type="nucleotide sequence ID" value="XM_009222353.1"/>
</dbReference>
<reference evidence="17" key="4">
    <citation type="journal article" date="2015" name="G3 (Bethesda)">
        <title>Genome sequences of three phytopathogenic species of the Magnaporthaceae family of fungi.</title>
        <authorList>
            <person name="Okagaki L.H."/>
            <person name="Nunes C.C."/>
            <person name="Sailsbery J."/>
            <person name="Clay B."/>
            <person name="Brown D."/>
            <person name="John T."/>
            <person name="Oh Y."/>
            <person name="Young N."/>
            <person name="Fitzgerald M."/>
            <person name="Haas B.J."/>
            <person name="Zeng Q."/>
            <person name="Young S."/>
            <person name="Adiconis X."/>
            <person name="Fan L."/>
            <person name="Levin J.Z."/>
            <person name="Mitchell T.K."/>
            <person name="Okubara P.A."/>
            <person name="Farman M.L."/>
            <person name="Kohn L.M."/>
            <person name="Birren B."/>
            <person name="Ma L.-J."/>
            <person name="Dean R.A."/>
        </authorList>
    </citation>
    <scope>NUCLEOTIDE SEQUENCE</scope>
    <source>
        <strain evidence="17">R3-111a-1</strain>
    </source>
</reference>
<evidence type="ECO:0000256" key="3">
    <source>
        <dbReference type="ARBA" id="ARBA00022438"/>
    </source>
</evidence>
<evidence type="ECO:0000313" key="18">
    <source>
        <dbReference type="Proteomes" id="UP000006039"/>
    </source>
</evidence>
<evidence type="ECO:0000256" key="12">
    <source>
        <dbReference type="ARBA" id="ARBA00043843"/>
    </source>
</evidence>
<dbReference type="EC" id="3.4.-.-" evidence="14"/>
<evidence type="ECO:0000256" key="7">
    <source>
        <dbReference type="ARBA" id="ARBA00022801"/>
    </source>
</evidence>
<keyword evidence="5 14" id="KW-0479">Metal-binding</keyword>
<reference evidence="16" key="3">
    <citation type="submission" date="2010-09" db="EMBL/GenBank/DDBJ databases">
        <title>Annotation of Gaeumannomyces graminis var. tritici R3-111a-1.</title>
        <authorList>
            <consortium name="The Broad Institute Genome Sequencing Platform"/>
            <person name="Ma L.-J."/>
            <person name="Dead R."/>
            <person name="Young S.K."/>
            <person name="Zeng Q."/>
            <person name="Gargeya S."/>
            <person name="Fitzgerald M."/>
            <person name="Haas B."/>
            <person name="Abouelleil A."/>
            <person name="Alvarado L."/>
            <person name="Arachchi H.M."/>
            <person name="Berlin A."/>
            <person name="Brown A."/>
            <person name="Chapman S.B."/>
            <person name="Chen Z."/>
            <person name="Dunbar C."/>
            <person name="Freedman E."/>
            <person name="Gearin G."/>
            <person name="Gellesch M."/>
            <person name="Goldberg J."/>
            <person name="Griggs A."/>
            <person name="Gujja S."/>
            <person name="Heiman D."/>
            <person name="Howarth C."/>
            <person name="Larson L."/>
            <person name="Lui A."/>
            <person name="MacDonald P.J.P."/>
            <person name="Mehta T."/>
            <person name="Montmayeur A."/>
            <person name="Murphy C."/>
            <person name="Neiman D."/>
            <person name="Pearson M."/>
            <person name="Priest M."/>
            <person name="Roberts A."/>
            <person name="Saif S."/>
            <person name="Shea T."/>
            <person name="Shenoy N."/>
            <person name="Sisk P."/>
            <person name="Stolte C."/>
            <person name="Sykes S."/>
            <person name="Yandava C."/>
            <person name="Wortman J."/>
            <person name="Nusbaum C."/>
            <person name="Birren B."/>
        </authorList>
    </citation>
    <scope>NUCLEOTIDE SEQUENCE</scope>
    <source>
        <strain evidence="16">R3-111a-1</strain>
    </source>
</reference>
<comment type="cofactor">
    <cofactor evidence="1">
        <name>Zn(2+)</name>
        <dbReference type="ChEBI" id="CHEBI:29105"/>
    </cofactor>
</comment>
<evidence type="ECO:0000313" key="17">
    <source>
        <dbReference type="EnsemblFungi" id="EJT79472"/>
    </source>
</evidence>
<dbReference type="PANTHER" id="PTHR12147">
    <property type="entry name" value="METALLOPEPTIDASE M28 FAMILY MEMBER"/>
    <property type="match status" value="1"/>
</dbReference>
<dbReference type="GO" id="GO:0004177">
    <property type="term" value="F:aminopeptidase activity"/>
    <property type="evidence" value="ECO:0007669"/>
    <property type="project" value="UniProtKB-KW"/>
</dbReference>
<organism evidence="16">
    <name type="scientific">Gaeumannomyces tritici (strain R3-111a-1)</name>
    <name type="common">Wheat and barley take-all root rot fungus</name>
    <name type="synonym">Gaeumannomyces graminis var. tritici</name>
    <dbReference type="NCBI Taxonomy" id="644352"/>
    <lineage>
        <taxon>Eukaryota</taxon>
        <taxon>Fungi</taxon>
        <taxon>Dikarya</taxon>
        <taxon>Ascomycota</taxon>
        <taxon>Pezizomycotina</taxon>
        <taxon>Sordariomycetes</taxon>
        <taxon>Sordariomycetidae</taxon>
        <taxon>Magnaporthales</taxon>
        <taxon>Magnaporthaceae</taxon>
        <taxon>Gaeumannomyces</taxon>
    </lineage>
</organism>
<comment type="similarity">
    <text evidence="13">Belongs to the peptidase M28 family. M28E subfamily.</text>
</comment>
<dbReference type="Pfam" id="PF04389">
    <property type="entry name" value="Peptidase_M28"/>
    <property type="match status" value="1"/>
</dbReference>
<evidence type="ECO:0000259" key="15">
    <source>
        <dbReference type="Pfam" id="PF04389"/>
    </source>
</evidence>
<dbReference type="STRING" id="644352.J3NTF7"/>
<gene>
    <name evidence="17" type="primary">20345014</name>
    <name evidence="16" type="ORF">GGTG_04556</name>
</gene>
<feature type="chain" id="PRO_5015019862" description="Peptide hydrolase" evidence="14">
    <location>
        <begin position="18"/>
        <end position="375"/>
    </location>
</feature>
<keyword evidence="4 14" id="KW-0645">Protease</keyword>
<name>J3NTF7_GAET3</name>
<dbReference type="HOGENOM" id="CLU_025866_0_0_1"/>
<keyword evidence="8 14" id="KW-0862">Zinc</keyword>
<evidence type="ECO:0000256" key="13">
    <source>
        <dbReference type="ARBA" id="ARBA00043962"/>
    </source>
</evidence>
<keyword evidence="6 14" id="KW-0732">Signal</keyword>
<reference evidence="16" key="2">
    <citation type="submission" date="2010-07" db="EMBL/GenBank/DDBJ databases">
        <authorList>
            <consortium name="The Broad Institute Genome Sequencing Platform"/>
            <consortium name="Broad Institute Genome Sequencing Center for Infectious Disease"/>
            <person name="Ma L.-J."/>
            <person name="Dead R."/>
            <person name="Young S."/>
            <person name="Zeng Q."/>
            <person name="Koehrsen M."/>
            <person name="Alvarado L."/>
            <person name="Berlin A."/>
            <person name="Chapman S.B."/>
            <person name="Chen Z."/>
            <person name="Freedman E."/>
            <person name="Gellesch M."/>
            <person name="Goldberg J."/>
            <person name="Griggs A."/>
            <person name="Gujja S."/>
            <person name="Heilman E.R."/>
            <person name="Heiman D."/>
            <person name="Hepburn T."/>
            <person name="Howarth C."/>
            <person name="Jen D."/>
            <person name="Larson L."/>
            <person name="Mehta T."/>
            <person name="Neiman D."/>
            <person name="Pearson M."/>
            <person name="Roberts A."/>
            <person name="Saif S."/>
            <person name="Shea T."/>
            <person name="Shenoy N."/>
            <person name="Sisk P."/>
            <person name="Stolte C."/>
            <person name="Sykes S."/>
            <person name="Walk T."/>
            <person name="White J."/>
            <person name="Yandava C."/>
            <person name="Haas B."/>
            <person name="Nusbaum C."/>
            <person name="Birren B."/>
        </authorList>
    </citation>
    <scope>NUCLEOTIDE SEQUENCE</scope>
    <source>
        <strain evidence="16">R3-111a-1</strain>
    </source>
</reference>
<keyword evidence="3" id="KW-0031">Aminopeptidase</keyword>
<feature type="signal peptide" evidence="14">
    <location>
        <begin position="1"/>
        <end position="17"/>
    </location>
</feature>
<evidence type="ECO:0000256" key="1">
    <source>
        <dbReference type="ARBA" id="ARBA00001947"/>
    </source>
</evidence>
<dbReference type="GO" id="GO:0006508">
    <property type="term" value="P:proteolysis"/>
    <property type="evidence" value="ECO:0007669"/>
    <property type="project" value="UniProtKB-KW"/>
</dbReference>
<accession>J3NTF7</accession>
<evidence type="ECO:0000256" key="14">
    <source>
        <dbReference type="RuleBase" id="RU361240"/>
    </source>
</evidence>
<evidence type="ECO:0000256" key="10">
    <source>
        <dbReference type="ARBA" id="ARBA00023157"/>
    </source>
</evidence>
<dbReference type="VEuPathDB" id="FungiDB:GGTG_04556"/>
<evidence type="ECO:0000256" key="8">
    <source>
        <dbReference type="ARBA" id="ARBA00022833"/>
    </source>
</evidence>
<evidence type="ECO:0000256" key="5">
    <source>
        <dbReference type="ARBA" id="ARBA00022723"/>
    </source>
</evidence>
<evidence type="ECO:0000256" key="6">
    <source>
        <dbReference type="ARBA" id="ARBA00022729"/>
    </source>
</evidence>
<comment type="subunit">
    <text evidence="2">Monomer.</text>
</comment>
<dbReference type="Gene3D" id="3.40.630.10">
    <property type="entry name" value="Zn peptidases"/>
    <property type="match status" value="1"/>
</dbReference>
<dbReference type="SUPFAM" id="SSF53187">
    <property type="entry name" value="Zn-dependent exopeptidases"/>
    <property type="match status" value="1"/>
</dbReference>
<proteinExistence type="inferred from homology"/>
<evidence type="ECO:0000256" key="11">
    <source>
        <dbReference type="ARBA" id="ARBA00023180"/>
    </source>
</evidence>
<evidence type="ECO:0000256" key="9">
    <source>
        <dbReference type="ARBA" id="ARBA00023145"/>
    </source>
</evidence>
<reference evidence="17" key="5">
    <citation type="submission" date="2018-04" db="UniProtKB">
        <authorList>
            <consortium name="EnsemblFungi"/>
        </authorList>
    </citation>
    <scope>IDENTIFICATION</scope>
    <source>
        <strain evidence="17">R3-111a-1</strain>
    </source>
</reference>
<dbReference type="GeneID" id="20345014"/>
<dbReference type="OrthoDB" id="2214at2759"/>
<keyword evidence="18" id="KW-1185">Reference proteome</keyword>
<keyword evidence="10" id="KW-1015">Disulfide bond</keyword>
<dbReference type="eggNOG" id="KOG2195">
    <property type="taxonomic scope" value="Eukaryota"/>
</dbReference>
<reference evidence="18" key="1">
    <citation type="submission" date="2010-07" db="EMBL/GenBank/DDBJ databases">
        <title>The genome sequence of Gaeumannomyces graminis var. tritici strain R3-111a-1.</title>
        <authorList>
            <consortium name="The Broad Institute Genome Sequencing Platform"/>
            <person name="Ma L.-J."/>
            <person name="Dead R."/>
            <person name="Young S."/>
            <person name="Zeng Q."/>
            <person name="Koehrsen M."/>
            <person name="Alvarado L."/>
            <person name="Berlin A."/>
            <person name="Chapman S.B."/>
            <person name="Chen Z."/>
            <person name="Freedman E."/>
            <person name="Gellesch M."/>
            <person name="Goldberg J."/>
            <person name="Griggs A."/>
            <person name="Gujja S."/>
            <person name="Heilman E.R."/>
            <person name="Heiman D."/>
            <person name="Hepburn T."/>
            <person name="Howarth C."/>
            <person name="Jen D."/>
            <person name="Larson L."/>
            <person name="Mehta T."/>
            <person name="Neiman D."/>
            <person name="Pearson M."/>
            <person name="Roberts A."/>
            <person name="Saif S."/>
            <person name="Shea T."/>
            <person name="Shenoy N."/>
            <person name="Sisk P."/>
            <person name="Stolte C."/>
            <person name="Sykes S."/>
            <person name="Walk T."/>
            <person name="White J."/>
            <person name="Yandava C."/>
            <person name="Haas B."/>
            <person name="Nusbaum C."/>
            <person name="Birren B."/>
        </authorList>
    </citation>
    <scope>NUCLEOTIDE SEQUENCE [LARGE SCALE GENOMIC DNA]</scope>
    <source>
        <strain evidence="18">R3-111a-1</strain>
    </source>
</reference>
<keyword evidence="9" id="KW-0865">Zymogen</keyword>